<protein>
    <recommendedName>
        <fullName evidence="4">DUF4345 domain-containing protein</fullName>
    </recommendedName>
</protein>
<feature type="transmembrane region" description="Helical" evidence="1">
    <location>
        <begin position="42"/>
        <end position="62"/>
    </location>
</feature>
<name>A0A9E8KR63_9ALTE</name>
<keyword evidence="1" id="KW-0812">Transmembrane</keyword>
<sequence>MVVLKVIGCLYLLSGGWCAFAPSLAASFLGFSFSNSTGLGEFFAVYGGLQVGLGAAMVISSWQPRYVEAALYFSAIFSSALLLFRVLGMLLYGSTPALAGMALLEAVIAIGLWAAWNKSRVGPDTTT</sequence>
<proteinExistence type="predicted"/>
<dbReference type="EMBL" id="CP101527">
    <property type="protein sequence ID" value="UZW75965.1"/>
    <property type="molecule type" value="Genomic_DNA"/>
</dbReference>
<dbReference type="RefSeq" id="WP_251812257.1">
    <property type="nucleotide sequence ID" value="NZ_CP101527.1"/>
</dbReference>
<reference evidence="2" key="1">
    <citation type="submission" date="2022-07" db="EMBL/GenBank/DDBJ databases">
        <title>Alkalimarinus sp. nov., isolated from gut of a Alitta virens.</title>
        <authorList>
            <person name="Yang A.I."/>
            <person name="Shin N.-R."/>
        </authorList>
    </citation>
    <scope>NUCLEOTIDE SEQUENCE</scope>
    <source>
        <strain evidence="2">FA028</strain>
    </source>
</reference>
<evidence type="ECO:0000313" key="3">
    <source>
        <dbReference type="Proteomes" id="UP001164472"/>
    </source>
</evidence>
<dbReference type="Proteomes" id="UP001164472">
    <property type="component" value="Chromosome"/>
</dbReference>
<feature type="transmembrane region" description="Helical" evidence="1">
    <location>
        <begin position="69"/>
        <end position="92"/>
    </location>
</feature>
<organism evidence="2 3">
    <name type="scientific">Alkalimarinus sediminis</name>
    <dbReference type="NCBI Taxonomy" id="1632866"/>
    <lineage>
        <taxon>Bacteria</taxon>
        <taxon>Pseudomonadati</taxon>
        <taxon>Pseudomonadota</taxon>
        <taxon>Gammaproteobacteria</taxon>
        <taxon>Alteromonadales</taxon>
        <taxon>Alteromonadaceae</taxon>
        <taxon>Alkalimarinus</taxon>
    </lineage>
</organism>
<dbReference type="AlphaFoldDB" id="A0A9E8KR63"/>
<evidence type="ECO:0000313" key="2">
    <source>
        <dbReference type="EMBL" id="UZW75965.1"/>
    </source>
</evidence>
<evidence type="ECO:0000256" key="1">
    <source>
        <dbReference type="SAM" id="Phobius"/>
    </source>
</evidence>
<dbReference type="KEGG" id="asem:NNL22_05120"/>
<accession>A0A9E8KR63</accession>
<keyword evidence="3" id="KW-1185">Reference proteome</keyword>
<evidence type="ECO:0008006" key="4">
    <source>
        <dbReference type="Google" id="ProtNLM"/>
    </source>
</evidence>
<keyword evidence="1" id="KW-0472">Membrane</keyword>
<keyword evidence="1" id="KW-1133">Transmembrane helix</keyword>
<feature type="transmembrane region" description="Helical" evidence="1">
    <location>
        <begin position="98"/>
        <end position="116"/>
    </location>
</feature>
<gene>
    <name evidence="2" type="ORF">NNL22_05120</name>
</gene>